<organism evidence="2 3">
    <name type="scientific">Purpureocillium takamizusanense</name>
    <dbReference type="NCBI Taxonomy" id="2060973"/>
    <lineage>
        <taxon>Eukaryota</taxon>
        <taxon>Fungi</taxon>
        <taxon>Dikarya</taxon>
        <taxon>Ascomycota</taxon>
        <taxon>Pezizomycotina</taxon>
        <taxon>Sordariomycetes</taxon>
        <taxon>Hypocreomycetidae</taxon>
        <taxon>Hypocreales</taxon>
        <taxon>Ophiocordycipitaceae</taxon>
        <taxon>Purpureocillium</taxon>
    </lineage>
</organism>
<evidence type="ECO:0000259" key="1">
    <source>
        <dbReference type="Pfam" id="PF24968"/>
    </source>
</evidence>
<keyword evidence="3" id="KW-1185">Reference proteome</keyword>
<dbReference type="OrthoDB" id="3527137at2759"/>
<protein>
    <recommendedName>
        <fullName evidence="1">DUF7770 domain-containing protein</fullName>
    </recommendedName>
</protein>
<dbReference type="RefSeq" id="XP_047838834.1">
    <property type="nucleotide sequence ID" value="XM_047982865.1"/>
</dbReference>
<evidence type="ECO:0000313" key="3">
    <source>
        <dbReference type="Proteomes" id="UP000829364"/>
    </source>
</evidence>
<feature type="domain" description="DUF7770" evidence="1">
    <location>
        <begin position="1"/>
        <end position="86"/>
    </location>
</feature>
<dbReference type="InterPro" id="IPR056672">
    <property type="entry name" value="DUF7770"/>
</dbReference>
<dbReference type="Proteomes" id="UP000829364">
    <property type="component" value="Chromosome 2"/>
</dbReference>
<evidence type="ECO:0000313" key="2">
    <source>
        <dbReference type="EMBL" id="UNI15353.1"/>
    </source>
</evidence>
<dbReference type="EMBL" id="CP086355">
    <property type="protein sequence ID" value="UNI15353.1"/>
    <property type="molecule type" value="Genomic_DNA"/>
</dbReference>
<gene>
    <name evidence="2" type="ORF">JDV02_001892</name>
</gene>
<reference evidence="2" key="1">
    <citation type="submission" date="2021-11" db="EMBL/GenBank/DDBJ databases">
        <title>Purpureocillium_takamizusanense_genome.</title>
        <authorList>
            <person name="Nguyen N.-H."/>
        </authorList>
    </citation>
    <scope>NUCLEOTIDE SEQUENCE</scope>
    <source>
        <strain evidence="2">PT3</strain>
    </source>
</reference>
<dbReference type="AlphaFoldDB" id="A0A9Q8Q859"/>
<dbReference type="KEGG" id="ptkz:JDV02_001892"/>
<dbReference type="Pfam" id="PF24968">
    <property type="entry name" value="DUF7770"/>
    <property type="match status" value="1"/>
</dbReference>
<proteinExistence type="predicted"/>
<accession>A0A9Q8Q859</accession>
<sequence length="89" mass="9971">MAPGYGSNGLRGKIQISFKRYQITENAIQTVSFPVAQGITVRTITDKISMNKRQKYTFTEMEGCRFWIYTVISDFESGGMIDPCSAMSA</sequence>
<dbReference type="GeneID" id="72063853"/>
<name>A0A9Q8Q859_9HYPO</name>